<dbReference type="Proteomes" id="UP000314986">
    <property type="component" value="Unassembled WGS sequence"/>
</dbReference>
<feature type="region of interest" description="Disordered" evidence="6">
    <location>
        <begin position="163"/>
        <end position="221"/>
    </location>
</feature>
<dbReference type="InParanoid" id="A0A4W3GGH0"/>
<evidence type="ECO:0000256" key="6">
    <source>
        <dbReference type="SAM" id="MobiDB-lite"/>
    </source>
</evidence>
<dbReference type="InterPro" id="IPR013087">
    <property type="entry name" value="Znf_C2H2_type"/>
</dbReference>
<evidence type="ECO:0000313" key="8">
    <source>
        <dbReference type="Ensembl" id="ENSCMIP00000002501.1"/>
    </source>
</evidence>
<reference evidence="8" key="5">
    <citation type="submission" date="2025-09" db="UniProtKB">
        <authorList>
            <consortium name="Ensembl"/>
        </authorList>
    </citation>
    <scope>IDENTIFICATION</scope>
</reference>
<dbReference type="PROSITE" id="PS50157">
    <property type="entry name" value="ZINC_FINGER_C2H2_2"/>
    <property type="match status" value="2"/>
</dbReference>
<evidence type="ECO:0000256" key="4">
    <source>
        <dbReference type="ARBA" id="ARBA00022833"/>
    </source>
</evidence>
<accession>A0A4W3GGH0</accession>
<name>A0A4W3GGH0_CALMI</name>
<evidence type="ECO:0000259" key="7">
    <source>
        <dbReference type="PROSITE" id="PS50157"/>
    </source>
</evidence>
<evidence type="ECO:0000313" key="9">
    <source>
        <dbReference type="Proteomes" id="UP000314986"/>
    </source>
</evidence>
<dbReference type="GO" id="GO:0000978">
    <property type="term" value="F:RNA polymerase II cis-regulatory region sequence-specific DNA binding"/>
    <property type="evidence" value="ECO:0007669"/>
    <property type="project" value="TreeGrafter"/>
</dbReference>
<reference evidence="9" key="3">
    <citation type="journal article" date="2014" name="Nature">
        <title>Elephant shark genome provides unique insights into gnathostome evolution.</title>
        <authorList>
            <consortium name="International Elephant Shark Genome Sequencing Consortium"/>
            <person name="Venkatesh B."/>
            <person name="Lee A.P."/>
            <person name="Ravi V."/>
            <person name="Maurya A.K."/>
            <person name="Lian M.M."/>
            <person name="Swann J.B."/>
            <person name="Ohta Y."/>
            <person name="Flajnik M.F."/>
            <person name="Sutoh Y."/>
            <person name="Kasahara M."/>
            <person name="Hoon S."/>
            <person name="Gangu V."/>
            <person name="Roy S.W."/>
            <person name="Irimia M."/>
            <person name="Korzh V."/>
            <person name="Kondrychyn I."/>
            <person name="Lim Z.W."/>
            <person name="Tay B.H."/>
            <person name="Tohari S."/>
            <person name="Kong K.W."/>
            <person name="Ho S."/>
            <person name="Lorente-Galdos B."/>
            <person name="Quilez J."/>
            <person name="Marques-Bonet T."/>
            <person name="Raney B.J."/>
            <person name="Ingham P.W."/>
            <person name="Tay A."/>
            <person name="Hillier L.W."/>
            <person name="Minx P."/>
            <person name="Boehm T."/>
            <person name="Wilson R.K."/>
            <person name="Brenner S."/>
            <person name="Warren W.C."/>
        </authorList>
    </citation>
    <scope>NUCLEOTIDE SEQUENCE [LARGE SCALE GENOMIC DNA]</scope>
</reference>
<organism evidence="8 9">
    <name type="scientific">Callorhinchus milii</name>
    <name type="common">Ghost shark</name>
    <dbReference type="NCBI Taxonomy" id="7868"/>
    <lineage>
        <taxon>Eukaryota</taxon>
        <taxon>Metazoa</taxon>
        <taxon>Chordata</taxon>
        <taxon>Craniata</taxon>
        <taxon>Vertebrata</taxon>
        <taxon>Chondrichthyes</taxon>
        <taxon>Holocephali</taxon>
        <taxon>Chimaeriformes</taxon>
        <taxon>Callorhinchidae</taxon>
        <taxon>Callorhinchus</taxon>
    </lineage>
</organism>
<feature type="compositionally biased region" description="Acidic residues" evidence="6">
    <location>
        <begin position="168"/>
        <end position="210"/>
    </location>
</feature>
<dbReference type="InterPro" id="IPR036236">
    <property type="entry name" value="Znf_C2H2_sf"/>
</dbReference>
<keyword evidence="3 5" id="KW-0863">Zinc-finger</keyword>
<dbReference type="GeneTree" id="ENSGT00940000157988"/>
<dbReference type="GO" id="GO:0000981">
    <property type="term" value="F:DNA-binding transcription factor activity, RNA polymerase II-specific"/>
    <property type="evidence" value="ECO:0007669"/>
    <property type="project" value="TreeGrafter"/>
</dbReference>
<sequence>KCKIFKLYVWKLSNKDLILLFTAGTSDQYRFGLLHEAHNREAWLNGDALAGSQNKFKCPHCNYIAKYRRTLKRHQLIHTGVRSFACDICGKLFTRREHVKRHSLVHKKDKKYKCMVCKKFFTLAASVGIRHGSRRYGVCLDCSGGERQPKVEQDSMDLMVDPEFFKEEPEELEEQEESGGQEQEEERMIDEDVADEDGGLVDRDEWEDAGASETYVILDND</sequence>
<dbReference type="PROSITE" id="PS00028">
    <property type="entry name" value="ZINC_FINGER_C2H2_1"/>
    <property type="match status" value="1"/>
</dbReference>
<proteinExistence type="predicted"/>
<dbReference type="AlphaFoldDB" id="A0A4W3GGH0"/>
<dbReference type="PANTHER" id="PTHR46105">
    <property type="entry name" value="AGAP004733-PA"/>
    <property type="match status" value="1"/>
</dbReference>
<dbReference type="FunFam" id="3.30.160.60:FF:000624">
    <property type="entry name" value="zinc finger protein 697"/>
    <property type="match status" value="1"/>
</dbReference>
<dbReference type="Pfam" id="PF00096">
    <property type="entry name" value="zf-C2H2"/>
    <property type="match status" value="2"/>
</dbReference>
<evidence type="ECO:0000256" key="5">
    <source>
        <dbReference type="PROSITE-ProRule" id="PRU00042"/>
    </source>
</evidence>
<reference evidence="9" key="1">
    <citation type="journal article" date="2006" name="Science">
        <title>Ancient noncoding elements conserved in the human genome.</title>
        <authorList>
            <person name="Venkatesh B."/>
            <person name="Kirkness E.F."/>
            <person name="Loh Y.H."/>
            <person name="Halpern A.L."/>
            <person name="Lee A.P."/>
            <person name="Johnson J."/>
            <person name="Dandona N."/>
            <person name="Viswanathan L.D."/>
            <person name="Tay A."/>
            <person name="Venter J.C."/>
            <person name="Strausberg R.L."/>
            <person name="Brenner S."/>
        </authorList>
    </citation>
    <scope>NUCLEOTIDE SEQUENCE [LARGE SCALE GENOMIC DNA]</scope>
</reference>
<reference evidence="9" key="2">
    <citation type="journal article" date="2007" name="PLoS Biol.">
        <title>Survey sequencing and comparative analysis of the elephant shark (Callorhinchus milii) genome.</title>
        <authorList>
            <person name="Venkatesh B."/>
            <person name="Kirkness E.F."/>
            <person name="Loh Y.H."/>
            <person name="Halpern A.L."/>
            <person name="Lee A.P."/>
            <person name="Johnson J."/>
            <person name="Dandona N."/>
            <person name="Viswanathan L.D."/>
            <person name="Tay A."/>
            <person name="Venter J.C."/>
            <person name="Strausberg R.L."/>
            <person name="Brenner S."/>
        </authorList>
    </citation>
    <scope>NUCLEOTIDE SEQUENCE [LARGE SCALE GENOMIC DNA]</scope>
</reference>
<dbReference type="Ensembl" id="ENSCMIT00000002589.1">
    <property type="protein sequence ID" value="ENSCMIP00000002501.1"/>
    <property type="gene ID" value="ENSCMIG00000001488.1"/>
</dbReference>
<feature type="domain" description="C2H2-type" evidence="7">
    <location>
        <begin position="56"/>
        <end position="83"/>
    </location>
</feature>
<reference evidence="8" key="4">
    <citation type="submission" date="2025-08" db="UniProtKB">
        <authorList>
            <consortium name="Ensembl"/>
        </authorList>
    </citation>
    <scope>IDENTIFICATION</scope>
</reference>
<dbReference type="InterPro" id="IPR050457">
    <property type="entry name" value="ZnFinger_BTB_dom_contain"/>
</dbReference>
<keyword evidence="2" id="KW-0677">Repeat</keyword>
<evidence type="ECO:0000256" key="1">
    <source>
        <dbReference type="ARBA" id="ARBA00022723"/>
    </source>
</evidence>
<dbReference type="Gene3D" id="3.30.160.60">
    <property type="entry name" value="Classic Zinc Finger"/>
    <property type="match status" value="2"/>
</dbReference>
<keyword evidence="9" id="KW-1185">Reference proteome</keyword>
<keyword evidence="4" id="KW-0862">Zinc</keyword>
<dbReference type="SMART" id="SM00355">
    <property type="entry name" value="ZnF_C2H2"/>
    <property type="match status" value="2"/>
</dbReference>
<dbReference type="SUPFAM" id="SSF57667">
    <property type="entry name" value="beta-beta-alpha zinc fingers"/>
    <property type="match status" value="1"/>
</dbReference>
<protein>
    <recommendedName>
        <fullName evidence="7">C2H2-type domain-containing protein</fullName>
    </recommendedName>
</protein>
<dbReference type="GO" id="GO:0008270">
    <property type="term" value="F:zinc ion binding"/>
    <property type="evidence" value="ECO:0007669"/>
    <property type="project" value="UniProtKB-KW"/>
</dbReference>
<dbReference type="PANTHER" id="PTHR46105:SF24">
    <property type="entry name" value="ZINC FINGER AND BTB DOMAIN CONTAINING 10"/>
    <property type="match status" value="1"/>
</dbReference>
<feature type="domain" description="C2H2-type" evidence="7">
    <location>
        <begin position="84"/>
        <end position="111"/>
    </location>
</feature>
<evidence type="ECO:0000256" key="3">
    <source>
        <dbReference type="ARBA" id="ARBA00022771"/>
    </source>
</evidence>
<evidence type="ECO:0000256" key="2">
    <source>
        <dbReference type="ARBA" id="ARBA00022737"/>
    </source>
</evidence>
<keyword evidence="1" id="KW-0479">Metal-binding</keyword>